<feature type="transmembrane region" description="Helical" evidence="1">
    <location>
        <begin position="819"/>
        <end position="846"/>
    </location>
</feature>
<keyword evidence="3" id="KW-1185">Reference proteome</keyword>
<dbReference type="GeneID" id="7846230"/>
<feature type="transmembrane region" description="Helical" evidence="1">
    <location>
        <begin position="782"/>
        <end position="799"/>
    </location>
</feature>
<dbReference type="HOGENOM" id="CLU_258672_0_0_1"/>
<evidence type="ECO:0000313" key="2">
    <source>
        <dbReference type="EMBL" id="EAR99274.4"/>
    </source>
</evidence>
<keyword evidence="1" id="KW-0472">Membrane</keyword>
<keyword evidence="1" id="KW-1133">Transmembrane helix</keyword>
<sequence>MSVSKNNLRSIQHIGSIQKQLFDIHSKDPLLNSLSHIFQFSLDFYNSTKKKLNQKQQQNKIQFSNITDVFSSQCCSVYCSLISQSIDIKRTSKNFQQIFEIEQSSVVGKQVSNLLPKVMFNAHEITIDEFINFGNNDSIINTGERFAFAQNGNGFIFPIYIRIKTENLQDDFGVTALIKRVNDQKQYIFFNESYQITDISSFIYEKIFSQEYSLNQLKNQQILKFLPLLKAILNDQTLSEENYYNSCFIVKRRKEYKQDIAQSRFNNYVNINERVFSAIFKIRSLQSKHMKHFKYLEVQTFSEEKSLFGKQAQLNLLRKCLNVELQIQDDEIKESYDEKSSEYFYKKPRVKENLLLKQQSEKVNENKKNEEQLGEFTSNSNYGQLNQTQQYTQEQQYYMNIGGLEDFISSRRKNSWDHFYHSNSGSKQTQQEQHSEIILSKQDINNIENQLSNRYLNQQSSVNVSSANQLACQILDKNCDPSNQKYKNSLKNDLLQKSLNRQSISAYLENDKNCENFSVKYAICNIHQILADKLSDSPQSIAFNDRNNKNKEFDHIKEEESSVDYEQQIKKQFYSQNIQNECFDKLQNNNENSIKILYDVDKYSIDGNQSSQISIRKRIIRKITKTTNSGIIKMIIFTGLMSIILLSVCVLTFYFINVSNLNKISDLFSKFSSATVISESVFQYSKEEEFQINAFIYRDVLKLNRIIPNPYNISQNTTELAYRFNISRNHSRRTINQYSKNINKILKANNEEFFDYISETQISVMSEFQDRKIYTINKRNHSILYSMLLFQSCLNQLYLQGKRQEFYPQSMVFGNNEVFNAAILKIQTLISALCLIVIAVPFMIYFKSQKFKKMFNTTLPLIQFNR</sequence>
<gene>
    <name evidence="2" type="ORF">TTHERM_00628330</name>
</gene>
<dbReference type="AlphaFoldDB" id="Q23RW5"/>
<accession>Q23RW5</accession>
<dbReference type="InParanoid" id="Q23RW5"/>
<proteinExistence type="predicted"/>
<dbReference type="InterPro" id="IPR052994">
    <property type="entry name" value="Tiny_macrocysts_regulators"/>
</dbReference>
<name>Q23RW5_TETTS</name>
<dbReference type="RefSeq" id="XP_001019519.4">
    <property type="nucleotide sequence ID" value="XM_001019519.4"/>
</dbReference>
<dbReference type="PANTHER" id="PTHR31600:SF2">
    <property type="entry name" value="GAMETE ENRICHED GENE 10 PROTEIN-RELATED"/>
    <property type="match status" value="1"/>
</dbReference>
<dbReference type="KEGG" id="tet:TTHERM_00628330"/>
<dbReference type="EMBL" id="GG662641">
    <property type="protein sequence ID" value="EAR99274.4"/>
    <property type="molecule type" value="Genomic_DNA"/>
</dbReference>
<dbReference type="Proteomes" id="UP000009168">
    <property type="component" value="Unassembled WGS sequence"/>
</dbReference>
<keyword evidence="1 2" id="KW-0812">Transmembrane</keyword>
<organism evidence="2 3">
    <name type="scientific">Tetrahymena thermophila (strain SB210)</name>
    <dbReference type="NCBI Taxonomy" id="312017"/>
    <lineage>
        <taxon>Eukaryota</taxon>
        <taxon>Sar</taxon>
        <taxon>Alveolata</taxon>
        <taxon>Ciliophora</taxon>
        <taxon>Intramacronucleata</taxon>
        <taxon>Oligohymenophorea</taxon>
        <taxon>Hymenostomatida</taxon>
        <taxon>Tetrahymenina</taxon>
        <taxon>Tetrahymenidae</taxon>
        <taxon>Tetrahymena</taxon>
    </lineage>
</organism>
<evidence type="ECO:0000256" key="1">
    <source>
        <dbReference type="SAM" id="Phobius"/>
    </source>
</evidence>
<reference evidence="3" key="1">
    <citation type="journal article" date="2006" name="PLoS Biol.">
        <title>Macronuclear genome sequence of the ciliate Tetrahymena thermophila, a model eukaryote.</title>
        <authorList>
            <person name="Eisen J.A."/>
            <person name="Coyne R.S."/>
            <person name="Wu M."/>
            <person name="Wu D."/>
            <person name="Thiagarajan M."/>
            <person name="Wortman J.R."/>
            <person name="Badger J.H."/>
            <person name="Ren Q."/>
            <person name="Amedeo P."/>
            <person name="Jones K.M."/>
            <person name="Tallon L.J."/>
            <person name="Delcher A.L."/>
            <person name="Salzberg S.L."/>
            <person name="Silva J.C."/>
            <person name="Haas B.J."/>
            <person name="Majoros W.H."/>
            <person name="Farzad M."/>
            <person name="Carlton J.M."/>
            <person name="Smith R.K. Jr."/>
            <person name="Garg J."/>
            <person name="Pearlman R.E."/>
            <person name="Karrer K.M."/>
            <person name="Sun L."/>
            <person name="Manning G."/>
            <person name="Elde N.C."/>
            <person name="Turkewitz A.P."/>
            <person name="Asai D.J."/>
            <person name="Wilkes D.E."/>
            <person name="Wang Y."/>
            <person name="Cai H."/>
            <person name="Collins K."/>
            <person name="Stewart B.A."/>
            <person name="Lee S.R."/>
            <person name="Wilamowska K."/>
            <person name="Weinberg Z."/>
            <person name="Ruzzo W.L."/>
            <person name="Wloga D."/>
            <person name="Gaertig J."/>
            <person name="Frankel J."/>
            <person name="Tsao C.-C."/>
            <person name="Gorovsky M.A."/>
            <person name="Keeling P.J."/>
            <person name="Waller R.F."/>
            <person name="Patron N.J."/>
            <person name="Cherry J.M."/>
            <person name="Stover N.A."/>
            <person name="Krieger C.J."/>
            <person name="del Toro C."/>
            <person name="Ryder H.F."/>
            <person name="Williamson S.C."/>
            <person name="Barbeau R.A."/>
            <person name="Hamilton E.P."/>
            <person name="Orias E."/>
        </authorList>
    </citation>
    <scope>NUCLEOTIDE SEQUENCE [LARGE SCALE GENOMIC DNA]</scope>
    <source>
        <strain evidence="3">SB210</strain>
    </source>
</reference>
<protein>
    <submittedName>
        <fullName evidence="2">Transmembrane protein, putative</fullName>
    </submittedName>
</protein>
<feature type="transmembrane region" description="Helical" evidence="1">
    <location>
        <begin position="634"/>
        <end position="656"/>
    </location>
</feature>
<dbReference type="PANTHER" id="PTHR31600">
    <property type="entry name" value="TINY MACROCYSTS PROTEIN B-RELATED"/>
    <property type="match status" value="1"/>
</dbReference>
<evidence type="ECO:0000313" key="3">
    <source>
        <dbReference type="Proteomes" id="UP000009168"/>
    </source>
</evidence>